<evidence type="ECO:0000256" key="6">
    <source>
        <dbReference type="ARBA" id="ARBA00022741"/>
    </source>
</evidence>
<comment type="cofactor">
    <cofactor evidence="2">
        <name>Mg(2+)</name>
        <dbReference type="ChEBI" id="CHEBI:18420"/>
    </cofactor>
</comment>
<evidence type="ECO:0000256" key="3">
    <source>
        <dbReference type="ARBA" id="ARBA00022598"/>
    </source>
</evidence>
<comment type="cofactor">
    <cofactor evidence="1">
        <name>Mn(2+)</name>
        <dbReference type="ChEBI" id="CHEBI:29035"/>
    </cofactor>
</comment>
<evidence type="ECO:0000256" key="9">
    <source>
        <dbReference type="ARBA" id="ARBA00023211"/>
    </source>
</evidence>
<reference evidence="11" key="1">
    <citation type="submission" date="2018-06" db="EMBL/GenBank/DDBJ databases">
        <authorList>
            <person name="Zhirakovskaya E."/>
        </authorList>
    </citation>
    <scope>NUCLEOTIDE SEQUENCE</scope>
</reference>
<dbReference type="HAMAP" id="MF_00162">
    <property type="entry name" value="GSH_S"/>
    <property type="match status" value="1"/>
</dbReference>
<keyword evidence="7" id="KW-0067">ATP-binding</keyword>
<dbReference type="GO" id="GO:0005524">
    <property type="term" value="F:ATP binding"/>
    <property type="evidence" value="ECO:0007669"/>
    <property type="project" value="UniProtKB-KW"/>
</dbReference>
<proteinExistence type="inferred from homology"/>
<dbReference type="InterPro" id="IPR004215">
    <property type="entry name" value="GSHS_N"/>
</dbReference>
<dbReference type="AlphaFoldDB" id="A0A3B1A2K5"/>
<organism evidence="11">
    <name type="scientific">hydrothermal vent metagenome</name>
    <dbReference type="NCBI Taxonomy" id="652676"/>
    <lineage>
        <taxon>unclassified sequences</taxon>
        <taxon>metagenomes</taxon>
        <taxon>ecological metagenomes</taxon>
    </lineage>
</organism>
<keyword evidence="5" id="KW-0479">Metal-binding</keyword>
<dbReference type="SUPFAM" id="SSF52440">
    <property type="entry name" value="PreATP-grasp domain"/>
    <property type="match status" value="1"/>
</dbReference>
<keyword evidence="9" id="KW-0464">Manganese</keyword>
<feature type="domain" description="ATP-grasp" evidence="10">
    <location>
        <begin position="136"/>
        <end position="321"/>
    </location>
</feature>
<evidence type="ECO:0000256" key="4">
    <source>
        <dbReference type="ARBA" id="ARBA00022684"/>
    </source>
</evidence>
<evidence type="ECO:0000259" key="10">
    <source>
        <dbReference type="PROSITE" id="PS50975"/>
    </source>
</evidence>
<keyword evidence="8" id="KW-0460">Magnesium</keyword>
<name>A0A3B1A2K5_9ZZZZ</name>
<keyword evidence="3 11" id="KW-0436">Ligase</keyword>
<dbReference type="InterPro" id="IPR006284">
    <property type="entry name" value="Glut_synth_pro"/>
</dbReference>
<evidence type="ECO:0000256" key="1">
    <source>
        <dbReference type="ARBA" id="ARBA00001936"/>
    </source>
</evidence>
<dbReference type="PANTHER" id="PTHR21621:SF4">
    <property type="entry name" value="GLUTATHIONE SYNTHETASE"/>
    <property type="match status" value="1"/>
</dbReference>
<dbReference type="PANTHER" id="PTHR21621">
    <property type="entry name" value="RIBOSOMAL PROTEIN S6 MODIFICATION PROTEIN"/>
    <property type="match status" value="1"/>
</dbReference>
<sequence length="330" mass="36902">MPIIAKNNQNSARRLGMIMDPIASIKPYKDSSFAVLLEAQKRGWELFFILQEKLSVVNNEICAIAQFLSVTDDNSNWYSLQPEQQLKLSDLDVVFMRKDPPFDMDYIFSTLLLDKLHNAGTLVVNHPQSLRDCNEKIFASNFPECSPATLITSQKTQIIEFLNQQQDIIVKPLDGMGGASIFRIQKSDPNINVIIETMTNFGKKLIMVQAFIPEITQGDKRIILIDGEPVDYALARIPSQGETRANIAAGGTGVGVPLSERDYWICAQIAPELKKRGLLFVGIDVIGDYLTEINVTSPTCIRELDSLYKLNISASLLDVIDKKIAQHLKD</sequence>
<gene>
    <name evidence="11" type="ORF">MNBD_GAMMA22-330</name>
</gene>
<evidence type="ECO:0000313" key="11">
    <source>
        <dbReference type="EMBL" id="VAW92399.1"/>
    </source>
</evidence>
<dbReference type="SUPFAM" id="SSF56059">
    <property type="entry name" value="Glutathione synthetase ATP-binding domain-like"/>
    <property type="match status" value="1"/>
</dbReference>
<dbReference type="Pfam" id="PF02955">
    <property type="entry name" value="GSH-S_ATP"/>
    <property type="match status" value="1"/>
</dbReference>
<keyword evidence="6" id="KW-0547">Nucleotide-binding</keyword>
<evidence type="ECO:0000256" key="7">
    <source>
        <dbReference type="ARBA" id="ARBA00022840"/>
    </source>
</evidence>
<evidence type="ECO:0000256" key="2">
    <source>
        <dbReference type="ARBA" id="ARBA00001946"/>
    </source>
</evidence>
<dbReference type="InterPro" id="IPR016185">
    <property type="entry name" value="PreATP-grasp_dom_sf"/>
</dbReference>
<dbReference type="Pfam" id="PF02951">
    <property type="entry name" value="GSH-S_N"/>
    <property type="match status" value="1"/>
</dbReference>
<dbReference type="Gene3D" id="3.40.50.20">
    <property type="match status" value="1"/>
</dbReference>
<dbReference type="Gene3D" id="3.30.1490.20">
    <property type="entry name" value="ATP-grasp fold, A domain"/>
    <property type="match status" value="1"/>
</dbReference>
<dbReference type="PROSITE" id="PS50975">
    <property type="entry name" value="ATP_GRASP"/>
    <property type="match status" value="1"/>
</dbReference>
<dbReference type="GO" id="GO:0005737">
    <property type="term" value="C:cytoplasm"/>
    <property type="evidence" value="ECO:0007669"/>
    <property type="project" value="TreeGrafter"/>
</dbReference>
<protein>
    <submittedName>
        <fullName evidence="11">Glutathione synthetase</fullName>
        <ecNumber evidence="11">6.3.2.3</ecNumber>
    </submittedName>
</protein>
<dbReference type="Gene3D" id="3.30.470.20">
    <property type="entry name" value="ATP-grasp fold, B domain"/>
    <property type="match status" value="1"/>
</dbReference>
<accession>A0A3B1A2K5</accession>
<dbReference type="EMBL" id="UOFS01000012">
    <property type="protein sequence ID" value="VAW92399.1"/>
    <property type="molecule type" value="Genomic_DNA"/>
</dbReference>
<dbReference type="NCBIfam" id="TIGR01380">
    <property type="entry name" value="glut_syn"/>
    <property type="match status" value="1"/>
</dbReference>
<dbReference type="GO" id="GO:0004363">
    <property type="term" value="F:glutathione synthase activity"/>
    <property type="evidence" value="ECO:0007669"/>
    <property type="project" value="UniProtKB-EC"/>
</dbReference>
<dbReference type="InterPro" id="IPR004218">
    <property type="entry name" value="GSHS_ATP-bd"/>
</dbReference>
<dbReference type="GO" id="GO:0046872">
    <property type="term" value="F:metal ion binding"/>
    <property type="evidence" value="ECO:0007669"/>
    <property type="project" value="UniProtKB-KW"/>
</dbReference>
<dbReference type="FunFam" id="3.30.1490.20:FF:000009">
    <property type="entry name" value="Glutathione synthetase"/>
    <property type="match status" value="1"/>
</dbReference>
<keyword evidence="4" id="KW-0317">Glutathione biosynthesis</keyword>
<evidence type="ECO:0000256" key="8">
    <source>
        <dbReference type="ARBA" id="ARBA00022842"/>
    </source>
</evidence>
<dbReference type="FunFam" id="3.40.50.20:FF:000009">
    <property type="entry name" value="Glutathione synthetase"/>
    <property type="match status" value="1"/>
</dbReference>
<dbReference type="NCBIfam" id="NF003573">
    <property type="entry name" value="PRK05246.1"/>
    <property type="match status" value="1"/>
</dbReference>
<dbReference type="InterPro" id="IPR011761">
    <property type="entry name" value="ATP-grasp"/>
</dbReference>
<dbReference type="InterPro" id="IPR013815">
    <property type="entry name" value="ATP_grasp_subdomain_1"/>
</dbReference>
<evidence type="ECO:0000256" key="5">
    <source>
        <dbReference type="ARBA" id="ARBA00022723"/>
    </source>
</evidence>
<dbReference type="EC" id="6.3.2.3" evidence="11"/>